<dbReference type="SMART" id="SM00717">
    <property type="entry name" value="SANT"/>
    <property type="match status" value="1"/>
</dbReference>
<keyword evidence="4" id="KW-1185">Reference proteome</keyword>
<evidence type="ECO:0000313" key="3">
    <source>
        <dbReference type="EMBL" id="KAJ6250250.1"/>
    </source>
</evidence>
<evidence type="ECO:0000259" key="2">
    <source>
        <dbReference type="PROSITE" id="PS51293"/>
    </source>
</evidence>
<organism evidence="3 4">
    <name type="scientific">Anaeramoeba flamelloides</name>
    <dbReference type="NCBI Taxonomy" id="1746091"/>
    <lineage>
        <taxon>Eukaryota</taxon>
        <taxon>Metamonada</taxon>
        <taxon>Anaeramoebidae</taxon>
        <taxon>Anaeramoeba</taxon>
    </lineage>
</organism>
<proteinExistence type="predicted"/>
<dbReference type="Gene3D" id="1.10.10.60">
    <property type="entry name" value="Homeodomain-like"/>
    <property type="match status" value="1"/>
</dbReference>
<dbReference type="InterPro" id="IPR017884">
    <property type="entry name" value="SANT_dom"/>
</dbReference>
<protein>
    <submittedName>
        <fullName evidence="3">Nuclear receptor co-repressor related ncor</fullName>
    </submittedName>
</protein>
<comment type="caution">
    <text evidence="3">The sequence shown here is derived from an EMBL/GenBank/DDBJ whole genome shotgun (WGS) entry which is preliminary data.</text>
</comment>
<feature type="region of interest" description="Disordered" evidence="1">
    <location>
        <begin position="1"/>
        <end position="102"/>
    </location>
</feature>
<gene>
    <name evidence="3" type="ORF">M0813_16306</name>
</gene>
<keyword evidence="3" id="KW-0675">Receptor</keyword>
<dbReference type="SUPFAM" id="SSF46689">
    <property type="entry name" value="Homeodomain-like"/>
    <property type="match status" value="1"/>
</dbReference>
<sequence length="759" mass="90705">MSKRRIQKPKNLFICESESDSSNSETDTKENFLRHQDSFCDLSRNDIQHDNKESKTGTQNKLQKDLEKEKEKEKDLEKEREKDKEKEKEKEKEKVKEKEKEKTNKNISLLLRQNPIIKKEVINEFQINIDNEEVAIDDISSGCDSFISGSANVDNINYNGMCLSNNSTNNKRQQSKEKEFQEMKNEKTYDTMGANNKEISIDYDDVNKITYPGYNSKGCYVTSEQKEEEGYINIGEDSESGVNIGKQYLNGIQHTYYSRRKLYYANLIESKCGNHSSELVKGQKQNKSYVKLFQKLNTIDTRIKKIEILMNKILKFSMKKQLLNKFSTKILLENKFQAIKTHNEIQNNILLNEKPYTNIGDCYSFLWNNKQYQKNKILFMAIMFRNIYKENKRAFEGYKYYQKNKKKWKKKFFKQMKKQKLYNPMGINIKRFFNNKNMENKKLYPEYDDVDFDVTYETEKERIQIKEIPFGIIQDIQPMIIQKKERINERFLDLTRLVTDPLQEFKKYENTDSWTDSEKRIYWENFRIYRKEFGKIQKSLPNKSMKQIINFYYLNKNSVQYRKSIQESRMIKKRSRKRLINEGNLLNKPKNISTKQFINNKVDRDLQKNKSKNSINKKRDNITVNNRDDGGFLDTKVMKTKQKDTINIAISRENNNNLFDFQNSSNLINRKSFIGNFFSSVDKKGEGEKNVFNNKLYNQLQIFNSKNVIDDKKKYENNKEKINTKTKKTQFFEIFKQNEIIQEINKEHKDEYEDNNNVY</sequence>
<name>A0ABQ8Z043_9EUKA</name>
<dbReference type="InterPro" id="IPR009057">
    <property type="entry name" value="Homeodomain-like_sf"/>
</dbReference>
<dbReference type="InterPro" id="IPR001005">
    <property type="entry name" value="SANT/Myb"/>
</dbReference>
<feature type="compositionally biased region" description="Basic and acidic residues" evidence="1">
    <location>
        <begin position="26"/>
        <end position="55"/>
    </location>
</feature>
<dbReference type="EMBL" id="JAOAOG010000084">
    <property type="protein sequence ID" value="KAJ6250250.1"/>
    <property type="molecule type" value="Genomic_DNA"/>
</dbReference>
<accession>A0ABQ8Z043</accession>
<dbReference type="Proteomes" id="UP001150062">
    <property type="component" value="Unassembled WGS sequence"/>
</dbReference>
<feature type="compositionally biased region" description="Basic and acidic residues" evidence="1">
    <location>
        <begin position="62"/>
        <end position="102"/>
    </location>
</feature>
<dbReference type="PROSITE" id="PS51293">
    <property type="entry name" value="SANT"/>
    <property type="match status" value="1"/>
</dbReference>
<reference evidence="3" key="1">
    <citation type="submission" date="2022-08" db="EMBL/GenBank/DDBJ databases">
        <title>Novel sulfate-reducing endosymbionts in the free-living metamonad Anaeramoeba.</title>
        <authorList>
            <person name="Jerlstrom-Hultqvist J."/>
            <person name="Cepicka I."/>
            <person name="Gallot-Lavallee L."/>
            <person name="Salas-Leiva D."/>
            <person name="Curtis B.A."/>
            <person name="Zahonova K."/>
            <person name="Pipaliya S."/>
            <person name="Dacks J."/>
            <person name="Roger A.J."/>
        </authorList>
    </citation>
    <scope>NUCLEOTIDE SEQUENCE</scope>
    <source>
        <strain evidence="3">Schooner1</strain>
    </source>
</reference>
<evidence type="ECO:0000256" key="1">
    <source>
        <dbReference type="SAM" id="MobiDB-lite"/>
    </source>
</evidence>
<feature type="domain" description="SANT" evidence="2">
    <location>
        <begin position="509"/>
        <end position="560"/>
    </location>
</feature>
<evidence type="ECO:0000313" key="4">
    <source>
        <dbReference type="Proteomes" id="UP001150062"/>
    </source>
</evidence>